<keyword evidence="2" id="KW-0472">Membrane</keyword>
<protein>
    <submittedName>
        <fullName evidence="3">Uncharacterized protein</fullName>
    </submittedName>
</protein>
<evidence type="ECO:0000256" key="2">
    <source>
        <dbReference type="SAM" id="Phobius"/>
    </source>
</evidence>
<name>A0A9W7BWM4_9STRA</name>
<comment type="caution">
    <text evidence="3">The sequence shown here is derived from an EMBL/GenBank/DDBJ whole genome shotgun (WGS) entry which is preliminary data.</text>
</comment>
<evidence type="ECO:0000313" key="3">
    <source>
        <dbReference type="EMBL" id="GMH97716.1"/>
    </source>
</evidence>
<dbReference type="EMBL" id="BRXY01000500">
    <property type="protein sequence ID" value="GMH97716.1"/>
    <property type="molecule type" value="Genomic_DNA"/>
</dbReference>
<evidence type="ECO:0000256" key="1">
    <source>
        <dbReference type="SAM" id="MobiDB-lite"/>
    </source>
</evidence>
<feature type="region of interest" description="Disordered" evidence="1">
    <location>
        <begin position="1"/>
        <end position="52"/>
    </location>
</feature>
<feature type="transmembrane region" description="Helical" evidence="2">
    <location>
        <begin position="265"/>
        <end position="288"/>
    </location>
</feature>
<feature type="transmembrane region" description="Helical" evidence="2">
    <location>
        <begin position="387"/>
        <end position="407"/>
    </location>
</feature>
<sequence>MNNKANAANRSYTEKLRKFPVTASTASQHQNTHTEPSSGPIRLFRQEGEGEDSQNAKLVFISSNSSSDEDVESNEYDSIRRTDSDGVDKFPVIHSSLSPGKVRMSAPDVKLAGTIVPMRDTVGLTVRILSTLLLGYFDVITDIKVALAYHRHGYETRMGNPAYWIAVFIIFTLVAQALGTSQQYRSKSWKECYGRSLIALLGGAPLMEGISLWRGREDPDLLFPPSAMYAGIKGIEVAFESVPESIVQALFLLSLKKDEIQAQPIYIIGLCSSILCGAFVMTDGNFGFTRGKHRQNPRVPNYQWLPDRNGSPASSRLYCKIGMFLFFASYFSQFVATSSIFMDILGWCHLGQAMGIEFGLLLSYMWYKGELFGSAVLAHPTIFSNYIAPFITYLGYYLLVCACPMLIAAAPCELGSEVFAAIVVWRLTTNGIVSYAVVDHSDRHCDHLHNLSRTSVVAFHAITLLGAYEDKSAARPEWMRGDGEFKFIKRILTVYNWKEVDEGEAERVDLALERLFITNNTSDPEQGLAGANGEGAAKFRYFEKVTPGKRWFWKRRRGKVLPTVWDNFMT</sequence>
<feature type="compositionally biased region" description="Polar residues" evidence="1">
    <location>
        <begin position="1"/>
        <end position="11"/>
    </location>
</feature>
<feature type="transmembrane region" description="Helical" evidence="2">
    <location>
        <begin position="128"/>
        <end position="149"/>
    </location>
</feature>
<feature type="compositionally biased region" description="Polar residues" evidence="1">
    <location>
        <begin position="22"/>
        <end position="37"/>
    </location>
</feature>
<dbReference type="OrthoDB" id="10440830at2759"/>
<evidence type="ECO:0000313" key="4">
    <source>
        <dbReference type="Proteomes" id="UP001165085"/>
    </source>
</evidence>
<accession>A0A9W7BWM4</accession>
<feature type="transmembrane region" description="Helical" evidence="2">
    <location>
        <begin position="161"/>
        <end position="180"/>
    </location>
</feature>
<reference evidence="4" key="1">
    <citation type="journal article" date="2023" name="Commun. Biol.">
        <title>Genome analysis of Parmales, the sister group of diatoms, reveals the evolutionary specialization of diatoms from phago-mixotrophs to photoautotrophs.</title>
        <authorList>
            <person name="Ban H."/>
            <person name="Sato S."/>
            <person name="Yoshikawa S."/>
            <person name="Yamada K."/>
            <person name="Nakamura Y."/>
            <person name="Ichinomiya M."/>
            <person name="Sato N."/>
            <person name="Blanc-Mathieu R."/>
            <person name="Endo H."/>
            <person name="Kuwata A."/>
            <person name="Ogata H."/>
        </authorList>
    </citation>
    <scope>NUCLEOTIDE SEQUENCE [LARGE SCALE GENOMIC DNA]</scope>
    <source>
        <strain evidence="4">NIES 3701</strain>
    </source>
</reference>
<gene>
    <name evidence="3" type="ORF">TrST_g158</name>
</gene>
<dbReference type="Proteomes" id="UP001165085">
    <property type="component" value="Unassembled WGS sequence"/>
</dbReference>
<feature type="transmembrane region" description="Helical" evidence="2">
    <location>
        <begin position="192"/>
        <end position="213"/>
    </location>
</feature>
<organism evidence="3 4">
    <name type="scientific">Triparma strigata</name>
    <dbReference type="NCBI Taxonomy" id="1606541"/>
    <lineage>
        <taxon>Eukaryota</taxon>
        <taxon>Sar</taxon>
        <taxon>Stramenopiles</taxon>
        <taxon>Ochrophyta</taxon>
        <taxon>Bolidophyceae</taxon>
        <taxon>Parmales</taxon>
        <taxon>Triparmaceae</taxon>
        <taxon>Triparma</taxon>
    </lineage>
</organism>
<keyword evidence="2" id="KW-1133">Transmembrane helix</keyword>
<dbReference type="AlphaFoldDB" id="A0A9W7BWM4"/>
<proteinExistence type="predicted"/>
<feature type="transmembrane region" description="Helical" evidence="2">
    <location>
        <begin position="317"/>
        <end position="338"/>
    </location>
</feature>
<keyword evidence="4" id="KW-1185">Reference proteome</keyword>
<keyword evidence="2" id="KW-0812">Transmembrane</keyword>